<reference evidence="1" key="1">
    <citation type="journal article" date="2020" name="Nat. Commun.">
        <title>Large-scale genome sequencing of mycorrhizal fungi provides insights into the early evolution of symbiotic traits.</title>
        <authorList>
            <person name="Miyauchi S."/>
            <person name="Kiss E."/>
            <person name="Kuo A."/>
            <person name="Drula E."/>
            <person name="Kohler A."/>
            <person name="Sanchez-Garcia M."/>
            <person name="Morin E."/>
            <person name="Andreopoulos B."/>
            <person name="Barry K.W."/>
            <person name="Bonito G."/>
            <person name="Buee M."/>
            <person name="Carver A."/>
            <person name="Chen C."/>
            <person name="Cichocki N."/>
            <person name="Clum A."/>
            <person name="Culley D."/>
            <person name="Crous P.W."/>
            <person name="Fauchery L."/>
            <person name="Girlanda M."/>
            <person name="Hayes R.D."/>
            <person name="Keri Z."/>
            <person name="LaButti K."/>
            <person name="Lipzen A."/>
            <person name="Lombard V."/>
            <person name="Magnuson J."/>
            <person name="Maillard F."/>
            <person name="Murat C."/>
            <person name="Nolan M."/>
            <person name="Ohm R.A."/>
            <person name="Pangilinan J."/>
            <person name="Pereira M.F."/>
            <person name="Perotto S."/>
            <person name="Peter M."/>
            <person name="Pfister S."/>
            <person name="Riley R."/>
            <person name="Sitrit Y."/>
            <person name="Stielow J.B."/>
            <person name="Szollosi G."/>
            <person name="Zifcakova L."/>
            <person name="Stursova M."/>
            <person name="Spatafora J.W."/>
            <person name="Tedersoo L."/>
            <person name="Vaario L.M."/>
            <person name="Yamada A."/>
            <person name="Yan M."/>
            <person name="Wang P."/>
            <person name="Xu J."/>
            <person name="Bruns T."/>
            <person name="Baldrian P."/>
            <person name="Vilgalys R."/>
            <person name="Dunand C."/>
            <person name="Henrissat B."/>
            <person name="Grigoriev I.V."/>
            <person name="Hibbett D."/>
            <person name="Nagy L.G."/>
            <person name="Martin F.M."/>
        </authorList>
    </citation>
    <scope>NUCLEOTIDE SEQUENCE</scope>
    <source>
        <strain evidence="1">UP504</strain>
    </source>
</reference>
<organism evidence="1 2">
    <name type="scientific">Hydnum rufescens UP504</name>
    <dbReference type="NCBI Taxonomy" id="1448309"/>
    <lineage>
        <taxon>Eukaryota</taxon>
        <taxon>Fungi</taxon>
        <taxon>Dikarya</taxon>
        <taxon>Basidiomycota</taxon>
        <taxon>Agaricomycotina</taxon>
        <taxon>Agaricomycetes</taxon>
        <taxon>Cantharellales</taxon>
        <taxon>Hydnaceae</taxon>
        <taxon>Hydnum</taxon>
    </lineage>
</organism>
<comment type="caution">
    <text evidence="1">The sequence shown here is derived from an EMBL/GenBank/DDBJ whole genome shotgun (WGS) entry which is preliminary data.</text>
</comment>
<name>A0A9P6DZE1_9AGAM</name>
<dbReference type="Proteomes" id="UP000886523">
    <property type="component" value="Unassembled WGS sequence"/>
</dbReference>
<sequence length="297" mass="33777">MVLSNIQTLDELSPKVIRSFFKGHPLLAVGPQLESKPQWSIDFLEDYFNDTSLGDSRHRMQTSTLQAILENVKETESRVLARLFYTHHLVPRSRTRLDILPQGFLHRTNTRGTPLLTIQCPLLISSIIQMDGFSMAISVQSGYMVFILADSTKRVVLKSSKWMSEQNMLERDLGWELVAVPAGMEKDATIPGALAHGSYLYSWECLINSLGAVWCQSLVTGVRVSARNSTAWMLLDQSLDLLEMQKLECTRSRDKEGIFLLNKVLTLMADVKSDFPDLLHSFAFYMQWFHLTALYEP</sequence>
<keyword evidence="2" id="KW-1185">Reference proteome</keyword>
<evidence type="ECO:0000313" key="2">
    <source>
        <dbReference type="Proteomes" id="UP000886523"/>
    </source>
</evidence>
<protein>
    <submittedName>
        <fullName evidence="1">Uncharacterized protein</fullName>
    </submittedName>
</protein>
<evidence type="ECO:0000313" key="1">
    <source>
        <dbReference type="EMBL" id="KAF9520446.1"/>
    </source>
</evidence>
<gene>
    <name evidence="1" type="ORF">BS47DRAFT_1357305</name>
</gene>
<dbReference type="AlphaFoldDB" id="A0A9P6DZE1"/>
<accession>A0A9P6DZE1</accession>
<dbReference type="EMBL" id="MU128911">
    <property type="protein sequence ID" value="KAF9520446.1"/>
    <property type="molecule type" value="Genomic_DNA"/>
</dbReference>
<proteinExistence type="predicted"/>